<sequence>MGRKSKIDRGFVNLKWFDSAEWFLRALPRKNFDHRGLLFHPVETTLKSVRVKIKEWNLEVNGNTFRELEEAKESLANLEDANVMGDDLLRAKMEVDELTFKRDSILKQKSRLSWLKEGDTNTKFFHQSLLRRTSKNGIKVLQWNNNLLSKPEDINDVILSHFKGLFSRKENCNLFNREKVICSKLSVADSLTLKRSIAEEEVDLALNQCHSDKAPGPDGINAGVLKALWGSLRGEMLKFMNSFMDDGNITKGMNSFFITLIPKVKMYSGFKGITTLFTDSLTLVESFNKMRSGMPSNLIISTPAEWLELLGDSNFKLVHMSREDILGADDLAKKG</sequence>
<gene>
    <name evidence="1" type="ORF">POM88_008105</name>
</gene>
<protein>
    <recommendedName>
        <fullName evidence="3">Reverse transcriptase</fullName>
    </recommendedName>
</protein>
<dbReference type="EMBL" id="JAUIZM010000002">
    <property type="protein sequence ID" value="KAK1398242.1"/>
    <property type="molecule type" value="Genomic_DNA"/>
</dbReference>
<dbReference type="AlphaFoldDB" id="A0AAD8J5S7"/>
<dbReference type="Proteomes" id="UP001237642">
    <property type="component" value="Unassembled WGS sequence"/>
</dbReference>
<evidence type="ECO:0000313" key="2">
    <source>
        <dbReference type="Proteomes" id="UP001237642"/>
    </source>
</evidence>
<accession>A0AAD8J5S7</accession>
<proteinExistence type="predicted"/>
<evidence type="ECO:0000313" key="1">
    <source>
        <dbReference type="EMBL" id="KAK1398242.1"/>
    </source>
</evidence>
<reference evidence="1" key="2">
    <citation type="submission" date="2023-05" db="EMBL/GenBank/DDBJ databases">
        <authorList>
            <person name="Schelkunov M.I."/>
        </authorList>
    </citation>
    <scope>NUCLEOTIDE SEQUENCE</scope>
    <source>
        <strain evidence="1">Hsosn_3</strain>
        <tissue evidence="1">Leaf</tissue>
    </source>
</reference>
<comment type="caution">
    <text evidence="1">The sequence shown here is derived from an EMBL/GenBank/DDBJ whole genome shotgun (WGS) entry which is preliminary data.</text>
</comment>
<organism evidence="1 2">
    <name type="scientific">Heracleum sosnowskyi</name>
    <dbReference type="NCBI Taxonomy" id="360622"/>
    <lineage>
        <taxon>Eukaryota</taxon>
        <taxon>Viridiplantae</taxon>
        <taxon>Streptophyta</taxon>
        <taxon>Embryophyta</taxon>
        <taxon>Tracheophyta</taxon>
        <taxon>Spermatophyta</taxon>
        <taxon>Magnoliopsida</taxon>
        <taxon>eudicotyledons</taxon>
        <taxon>Gunneridae</taxon>
        <taxon>Pentapetalae</taxon>
        <taxon>asterids</taxon>
        <taxon>campanulids</taxon>
        <taxon>Apiales</taxon>
        <taxon>Apiaceae</taxon>
        <taxon>Apioideae</taxon>
        <taxon>apioid superclade</taxon>
        <taxon>Tordylieae</taxon>
        <taxon>Tordyliinae</taxon>
        <taxon>Heracleum</taxon>
    </lineage>
</organism>
<evidence type="ECO:0008006" key="3">
    <source>
        <dbReference type="Google" id="ProtNLM"/>
    </source>
</evidence>
<keyword evidence="2" id="KW-1185">Reference proteome</keyword>
<reference evidence="1" key="1">
    <citation type="submission" date="2023-02" db="EMBL/GenBank/DDBJ databases">
        <title>Genome of toxic invasive species Heracleum sosnowskyi carries increased number of genes despite the absence of recent whole-genome duplications.</title>
        <authorList>
            <person name="Schelkunov M."/>
            <person name="Shtratnikova V."/>
            <person name="Makarenko M."/>
            <person name="Klepikova A."/>
            <person name="Omelchenko D."/>
            <person name="Novikova G."/>
            <person name="Obukhova E."/>
            <person name="Bogdanov V."/>
            <person name="Penin A."/>
            <person name="Logacheva M."/>
        </authorList>
    </citation>
    <scope>NUCLEOTIDE SEQUENCE</scope>
    <source>
        <strain evidence="1">Hsosn_3</strain>
        <tissue evidence="1">Leaf</tissue>
    </source>
</reference>
<name>A0AAD8J5S7_9APIA</name>